<proteinExistence type="predicted"/>
<keyword evidence="2" id="KW-1185">Reference proteome</keyword>
<accession>A0AA88N058</accession>
<comment type="caution">
    <text evidence="1">The sequence shown here is derived from an EMBL/GenBank/DDBJ whole genome shotgun (WGS) entry which is preliminary data.</text>
</comment>
<gene>
    <name evidence="1" type="ORF">Q7C36_009924</name>
</gene>
<sequence length="105" mass="11733">MLDSFCQQVEDKRDAVIRCLLSYLGESSEELIEAYQDVRRDMIEDSFTNHVMKIIVLGSTTGEEDANIADVIIVIEGTEVLSVCKNLTNACFCANVSYSSKLKDM</sequence>
<evidence type="ECO:0000313" key="2">
    <source>
        <dbReference type="Proteomes" id="UP001187315"/>
    </source>
</evidence>
<protein>
    <submittedName>
        <fullName evidence="1">Uncharacterized protein</fullName>
    </submittedName>
</protein>
<name>A0AA88N058_TACVA</name>
<evidence type="ECO:0000313" key="1">
    <source>
        <dbReference type="EMBL" id="KAK2848242.1"/>
    </source>
</evidence>
<dbReference type="EMBL" id="JAVHJS010000009">
    <property type="protein sequence ID" value="KAK2848242.1"/>
    <property type="molecule type" value="Genomic_DNA"/>
</dbReference>
<dbReference type="Proteomes" id="UP001187315">
    <property type="component" value="Unassembled WGS sequence"/>
</dbReference>
<reference evidence="1" key="1">
    <citation type="submission" date="2023-08" db="EMBL/GenBank/DDBJ databases">
        <title>Pelteobagrus vachellii genome.</title>
        <authorList>
            <person name="Liu H."/>
        </authorList>
    </citation>
    <scope>NUCLEOTIDE SEQUENCE</scope>
    <source>
        <strain evidence="1">PRFRI_2022a</strain>
        <tissue evidence="1">Muscle</tissue>
    </source>
</reference>
<organism evidence="1 2">
    <name type="scientific">Tachysurus vachellii</name>
    <name type="common">Darkbarbel catfish</name>
    <name type="synonym">Pelteobagrus vachellii</name>
    <dbReference type="NCBI Taxonomy" id="175792"/>
    <lineage>
        <taxon>Eukaryota</taxon>
        <taxon>Metazoa</taxon>
        <taxon>Chordata</taxon>
        <taxon>Craniata</taxon>
        <taxon>Vertebrata</taxon>
        <taxon>Euteleostomi</taxon>
        <taxon>Actinopterygii</taxon>
        <taxon>Neopterygii</taxon>
        <taxon>Teleostei</taxon>
        <taxon>Ostariophysi</taxon>
        <taxon>Siluriformes</taxon>
        <taxon>Bagridae</taxon>
        <taxon>Tachysurus</taxon>
    </lineage>
</organism>
<dbReference type="AlphaFoldDB" id="A0AA88N058"/>